<reference evidence="14 15" key="1">
    <citation type="submission" date="2024-06" db="EMBL/GenBank/DDBJ databases">
        <title>Complete genome of Phlyctema vagabunda strain 19-DSS-EL-015.</title>
        <authorList>
            <person name="Fiorenzani C."/>
        </authorList>
    </citation>
    <scope>NUCLEOTIDE SEQUENCE [LARGE SCALE GENOMIC DNA]</scope>
    <source>
        <strain evidence="14 15">19-DSS-EL-015</strain>
    </source>
</reference>
<dbReference type="Gene3D" id="3.20.20.70">
    <property type="entry name" value="Aldolase class I"/>
    <property type="match status" value="1"/>
</dbReference>
<evidence type="ECO:0000256" key="5">
    <source>
        <dbReference type="ARBA" id="ARBA00021374"/>
    </source>
</evidence>
<evidence type="ECO:0000256" key="6">
    <source>
        <dbReference type="ARBA" id="ARBA00022490"/>
    </source>
</evidence>
<evidence type="ECO:0000256" key="10">
    <source>
        <dbReference type="ARBA" id="ARBA00023002"/>
    </source>
</evidence>
<dbReference type="Pfam" id="PF01180">
    <property type="entry name" value="DHO_dh"/>
    <property type="match status" value="1"/>
</dbReference>
<sequence length="377" mass="40006">MESKQAPVLSTEQQDLANPIRRPAMPGFRISPPLLNSANPWATTKEDLRALYDCPYTGAVTVRTSLLKGFPHDPAIHQYTFFSAAEGHATTEVGGDGRITEIKGGETSSLNTLGYSPIPLDEYISIIADIVASDTHSRANSKPFIVSVTGTAEEVAECYVRLVKVRTENPDLNLSLMMEVNLSCPNIPDKPPPAYDGLSLSEYIRAIGQAKAKTSALGASIHVGIKTPPYTYQGQYNTLVHSLEKEAENKEIEEYPISFITATNTLGSCLVVDADSVTCEPALAGKGIGGLAGDAIHTLALGNVKTIRSMLDTSKHASLNSIAVIGVGGVSTAAGFRRMRYVGAAAVAVGTALGREGIPVFEKISTTLSEKDLTVTV</sequence>
<accession>A0ABR4PXK4</accession>
<evidence type="ECO:0000256" key="2">
    <source>
        <dbReference type="ARBA" id="ARBA00004496"/>
    </source>
</evidence>
<evidence type="ECO:0000313" key="15">
    <source>
        <dbReference type="Proteomes" id="UP001629113"/>
    </source>
</evidence>
<keyword evidence="8 11" id="KW-0288">FMN</keyword>
<evidence type="ECO:0000256" key="3">
    <source>
        <dbReference type="ARBA" id="ARBA00004725"/>
    </source>
</evidence>
<keyword evidence="15" id="KW-1185">Reference proteome</keyword>
<organism evidence="14 15">
    <name type="scientific">Phlyctema vagabunda</name>
    <dbReference type="NCBI Taxonomy" id="108571"/>
    <lineage>
        <taxon>Eukaryota</taxon>
        <taxon>Fungi</taxon>
        <taxon>Dikarya</taxon>
        <taxon>Ascomycota</taxon>
        <taxon>Pezizomycotina</taxon>
        <taxon>Leotiomycetes</taxon>
        <taxon>Helotiales</taxon>
        <taxon>Dermateaceae</taxon>
        <taxon>Phlyctema</taxon>
    </lineage>
</organism>
<name>A0ABR4PXK4_9HELO</name>
<evidence type="ECO:0000256" key="4">
    <source>
        <dbReference type="ARBA" id="ARBA00008008"/>
    </source>
</evidence>
<dbReference type="Proteomes" id="UP001629113">
    <property type="component" value="Unassembled WGS sequence"/>
</dbReference>
<evidence type="ECO:0000256" key="9">
    <source>
        <dbReference type="ARBA" id="ARBA00022975"/>
    </source>
</evidence>
<comment type="pathway">
    <text evidence="3 11">Pyrimidine metabolism; UMP biosynthesis via de novo pathway.</text>
</comment>
<comment type="cofactor">
    <cofactor evidence="1 11">
        <name>FMN</name>
        <dbReference type="ChEBI" id="CHEBI:58210"/>
    </cofactor>
</comment>
<comment type="function">
    <text evidence="11">Catalyzes the conversion of dihydroorotate to orotate with fumarate as the electron acceptor.</text>
</comment>
<dbReference type="EC" id="1.3.98.1" evidence="11"/>
<comment type="subcellular location">
    <subcellularLocation>
        <location evidence="2 11">Cytoplasm</location>
    </subcellularLocation>
</comment>
<comment type="subunit">
    <text evidence="11">Homodimer.</text>
</comment>
<evidence type="ECO:0000256" key="8">
    <source>
        <dbReference type="ARBA" id="ARBA00022643"/>
    </source>
</evidence>
<evidence type="ECO:0000256" key="12">
    <source>
        <dbReference type="SAM" id="MobiDB-lite"/>
    </source>
</evidence>
<dbReference type="Gene3D" id="2.30.26.10">
    <property type="entry name" value="Dihydroorotate Dehydrogenase A, chain A, domain 2"/>
    <property type="match status" value="1"/>
</dbReference>
<dbReference type="EMBL" id="JBFCZG010000001">
    <property type="protein sequence ID" value="KAL3427928.1"/>
    <property type="molecule type" value="Genomic_DNA"/>
</dbReference>
<gene>
    <name evidence="14" type="ORF">PVAG01_01438</name>
</gene>
<evidence type="ECO:0000313" key="14">
    <source>
        <dbReference type="EMBL" id="KAL3427928.1"/>
    </source>
</evidence>
<dbReference type="InterPro" id="IPR013785">
    <property type="entry name" value="Aldolase_TIM"/>
</dbReference>
<keyword evidence="7 11" id="KW-0285">Flavoprotein</keyword>
<dbReference type="InterPro" id="IPR033886">
    <property type="entry name" value="DHOD_1A"/>
</dbReference>
<keyword evidence="10 11" id="KW-0560">Oxidoreductase</keyword>
<dbReference type="InterPro" id="IPR050074">
    <property type="entry name" value="DHO_dehydrogenase"/>
</dbReference>
<dbReference type="InterPro" id="IPR005720">
    <property type="entry name" value="Dihydroorotate_DH_cat"/>
</dbReference>
<keyword evidence="9 11" id="KW-0665">Pyrimidine biosynthesis</keyword>
<evidence type="ECO:0000256" key="11">
    <source>
        <dbReference type="RuleBase" id="RU364042"/>
    </source>
</evidence>
<keyword evidence="6 11" id="KW-0963">Cytoplasm</keyword>
<comment type="similarity">
    <text evidence="4 11">Belongs to the dihydroorotate dehydrogenase family. Type 1 subfamily.</text>
</comment>
<comment type="caution">
    <text evidence="14">The sequence shown here is derived from an EMBL/GenBank/DDBJ whole genome shotgun (WGS) entry which is preliminary data.</text>
</comment>
<feature type="region of interest" description="Disordered" evidence="12">
    <location>
        <begin position="1"/>
        <end position="23"/>
    </location>
</feature>
<evidence type="ECO:0000256" key="7">
    <source>
        <dbReference type="ARBA" id="ARBA00022630"/>
    </source>
</evidence>
<comment type="catalytic activity">
    <reaction evidence="11">
        <text>(S)-dihydroorotate + fumarate = orotate + succinate</text>
        <dbReference type="Rhea" id="RHEA:30059"/>
        <dbReference type="ChEBI" id="CHEBI:29806"/>
        <dbReference type="ChEBI" id="CHEBI:30031"/>
        <dbReference type="ChEBI" id="CHEBI:30839"/>
        <dbReference type="ChEBI" id="CHEBI:30864"/>
        <dbReference type="EC" id="1.3.98.1"/>
    </reaction>
</comment>
<dbReference type="PANTHER" id="PTHR48109">
    <property type="entry name" value="DIHYDROOROTATE DEHYDROGENASE (QUINONE), MITOCHONDRIAL-RELATED"/>
    <property type="match status" value="1"/>
</dbReference>
<protein>
    <recommendedName>
        <fullName evidence="5 11">Dihydroorotate dehydrogenase (fumarate)</fullName>
        <ecNumber evidence="11">1.3.98.1</ecNumber>
    </recommendedName>
    <alternativeName>
        <fullName evidence="11">Dihydroorotate oxidase</fullName>
    </alternativeName>
</protein>
<feature type="domain" description="Dihydroorotate dehydrogenase catalytic" evidence="13">
    <location>
        <begin position="98"/>
        <end position="370"/>
    </location>
</feature>
<dbReference type="SUPFAM" id="SSF51395">
    <property type="entry name" value="FMN-linked oxidoreductases"/>
    <property type="match status" value="1"/>
</dbReference>
<dbReference type="CDD" id="cd04741">
    <property type="entry name" value="DHOD_1A_like"/>
    <property type="match status" value="1"/>
</dbReference>
<dbReference type="InterPro" id="IPR023359">
    <property type="entry name" value="Dihydro_DH_chainA_dom2"/>
</dbReference>
<dbReference type="PANTHER" id="PTHR48109:SF1">
    <property type="entry name" value="DIHYDROOROTATE DEHYDROGENASE (FUMARATE)"/>
    <property type="match status" value="1"/>
</dbReference>
<evidence type="ECO:0000256" key="1">
    <source>
        <dbReference type="ARBA" id="ARBA00001917"/>
    </source>
</evidence>
<proteinExistence type="inferred from homology"/>
<evidence type="ECO:0000259" key="13">
    <source>
        <dbReference type="Pfam" id="PF01180"/>
    </source>
</evidence>